<accession>A0ABN8PBE7</accession>
<feature type="non-terminal residue" evidence="8">
    <location>
        <position position="1"/>
    </location>
</feature>
<feature type="non-terminal residue" evidence="8">
    <location>
        <position position="331"/>
    </location>
</feature>
<dbReference type="Pfam" id="PF00096">
    <property type="entry name" value="zf-C2H2"/>
    <property type="match status" value="2"/>
</dbReference>
<dbReference type="PANTHER" id="PTHR19818">
    <property type="entry name" value="ZINC FINGER PROTEIN ZIC AND GLI"/>
    <property type="match status" value="1"/>
</dbReference>
<evidence type="ECO:0000313" key="8">
    <source>
        <dbReference type="EMBL" id="CAH3136050.1"/>
    </source>
</evidence>
<dbReference type="PROSITE" id="PS00028">
    <property type="entry name" value="ZINC_FINGER_C2H2_1"/>
    <property type="match status" value="2"/>
</dbReference>
<keyword evidence="1" id="KW-0479">Metal-binding</keyword>
<dbReference type="InterPro" id="IPR050329">
    <property type="entry name" value="GLI_C2H2-zinc-finger"/>
</dbReference>
<feature type="domain" description="C2H2-type" evidence="7">
    <location>
        <begin position="22"/>
        <end position="50"/>
    </location>
</feature>
<dbReference type="PROSITE" id="PS50157">
    <property type="entry name" value="ZINC_FINGER_C2H2_2"/>
    <property type="match status" value="2"/>
</dbReference>
<dbReference type="InterPro" id="IPR036236">
    <property type="entry name" value="Znf_C2H2_sf"/>
</dbReference>
<dbReference type="Proteomes" id="UP001159405">
    <property type="component" value="Unassembled WGS sequence"/>
</dbReference>
<keyword evidence="3 5" id="KW-0863">Zinc-finger</keyword>
<feature type="region of interest" description="Disordered" evidence="6">
    <location>
        <begin position="71"/>
        <end position="132"/>
    </location>
</feature>
<keyword evidence="4" id="KW-0862">Zinc</keyword>
<evidence type="ECO:0000256" key="4">
    <source>
        <dbReference type="ARBA" id="ARBA00022833"/>
    </source>
</evidence>
<evidence type="ECO:0000259" key="7">
    <source>
        <dbReference type="PROSITE" id="PS50157"/>
    </source>
</evidence>
<evidence type="ECO:0000313" key="9">
    <source>
        <dbReference type="Proteomes" id="UP001159405"/>
    </source>
</evidence>
<feature type="compositionally biased region" description="Basic and acidic residues" evidence="6">
    <location>
        <begin position="87"/>
        <end position="97"/>
    </location>
</feature>
<dbReference type="Gene3D" id="3.30.160.60">
    <property type="entry name" value="Classic Zinc Finger"/>
    <property type="match status" value="1"/>
</dbReference>
<evidence type="ECO:0000256" key="6">
    <source>
        <dbReference type="SAM" id="MobiDB-lite"/>
    </source>
</evidence>
<evidence type="ECO:0000256" key="1">
    <source>
        <dbReference type="ARBA" id="ARBA00022723"/>
    </source>
</evidence>
<evidence type="ECO:0000256" key="5">
    <source>
        <dbReference type="PROSITE-ProRule" id="PRU00042"/>
    </source>
</evidence>
<comment type="caution">
    <text evidence="8">The sequence shown here is derived from an EMBL/GenBank/DDBJ whole genome shotgun (WGS) entry which is preliminary data.</text>
</comment>
<evidence type="ECO:0000256" key="3">
    <source>
        <dbReference type="ARBA" id="ARBA00022771"/>
    </source>
</evidence>
<feature type="domain" description="C2H2-type" evidence="7">
    <location>
        <begin position="54"/>
        <end position="82"/>
    </location>
</feature>
<reference evidence="8 9" key="1">
    <citation type="submission" date="2022-05" db="EMBL/GenBank/DDBJ databases">
        <authorList>
            <consortium name="Genoscope - CEA"/>
            <person name="William W."/>
        </authorList>
    </citation>
    <scope>NUCLEOTIDE SEQUENCE [LARGE SCALE GENOMIC DNA]</scope>
</reference>
<proteinExistence type="predicted"/>
<sequence length="331" mass="39655">KVFTRPHNLKQHKQIHFKEKKHQCFKCDKTFHRRSNLLRHKRQVHEKRAAAREYKCNTCGERFHNLAPFQAHQKTAHSQPLPRATKRTRDDEAEPKPKRIKPNPVEERKATSNWQEDPRTMSDLPQEQQHSLPEYRRHWHQIRTRFSRHNRLSDWYNFRLTSLQPREISNHLDEIFTDQSTVFKINVSFAFFLRNNETGELQYYYASRNNEQVFEEPFQITTAADLPQVREALKNLDVLEWVRQRRPNSKWVVDTVTNVTFFITKIRGHPIGRGTDLPKYLSNNNGLLPLDRDHKTGKVYSDNLCFFRALALHNGCHPKNLERDAKHYYER</sequence>
<dbReference type="SUPFAM" id="SSF57667">
    <property type="entry name" value="beta-beta-alpha zinc fingers"/>
    <property type="match status" value="2"/>
</dbReference>
<keyword evidence="2" id="KW-0677">Repeat</keyword>
<dbReference type="InterPro" id="IPR013087">
    <property type="entry name" value="Znf_C2H2_type"/>
</dbReference>
<dbReference type="EMBL" id="CALNXK010000057">
    <property type="protein sequence ID" value="CAH3136050.1"/>
    <property type="molecule type" value="Genomic_DNA"/>
</dbReference>
<protein>
    <recommendedName>
        <fullName evidence="7">C2H2-type domain-containing protein</fullName>
    </recommendedName>
</protein>
<keyword evidence="9" id="KW-1185">Reference proteome</keyword>
<dbReference type="PANTHER" id="PTHR19818:SF139">
    <property type="entry name" value="PAIR-RULE PROTEIN ODD-PAIRED"/>
    <property type="match status" value="1"/>
</dbReference>
<evidence type="ECO:0000256" key="2">
    <source>
        <dbReference type="ARBA" id="ARBA00022737"/>
    </source>
</evidence>
<dbReference type="SMART" id="SM00355">
    <property type="entry name" value="ZnF_C2H2"/>
    <property type="match status" value="2"/>
</dbReference>
<organism evidence="8 9">
    <name type="scientific">Porites lobata</name>
    <dbReference type="NCBI Taxonomy" id="104759"/>
    <lineage>
        <taxon>Eukaryota</taxon>
        <taxon>Metazoa</taxon>
        <taxon>Cnidaria</taxon>
        <taxon>Anthozoa</taxon>
        <taxon>Hexacorallia</taxon>
        <taxon>Scleractinia</taxon>
        <taxon>Fungiina</taxon>
        <taxon>Poritidae</taxon>
        <taxon>Porites</taxon>
    </lineage>
</organism>
<name>A0ABN8PBE7_9CNID</name>
<feature type="compositionally biased region" description="Basic and acidic residues" evidence="6">
    <location>
        <begin position="104"/>
        <end position="120"/>
    </location>
</feature>
<gene>
    <name evidence="8" type="ORF">PLOB_00038242</name>
</gene>